<dbReference type="PANTHER" id="PTHR13710:SF105">
    <property type="entry name" value="ATP-DEPENDENT DNA HELICASE Q1"/>
    <property type="match status" value="1"/>
</dbReference>
<evidence type="ECO:0000256" key="1">
    <source>
        <dbReference type="ARBA" id="ARBA00005446"/>
    </source>
</evidence>
<proteinExistence type="inferred from homology"/>
<keyword evidence="5" id="KW-0413">Isomerase</keyword>
<dbReference type="GO" id="GO:0005524">
    <property type="term" value="F:ATP binding"/>
    <property type="evidence" value="ECO:0007669"/>
    <property type="project" value="UniProtKB-KW"/>
</dbReference>
<dbReference type="GO" id="GO:0016787">
    <property type="term" value="F:hydrolase activity"/>
    <property type="evidence" value="ECO:0007669"/>
    <property type="project" value="UniProtKB-KW"/>
</dbReference>
<evidence type="ECO:0000259" key="9">
    <source>
        <dbReference type="PROSITE" id="PS51192"/>
    </source>
</evidence>
<dbReference type="InterPro" id="IPR027417">
    <property type="entry name" value="P-loop_NTPase"/>
</dbReference>
<keyword evidence="3" id="KW-0067">ATP-binding</keyword>
<dbReference type="Gene3D" id="3.40.50.300">
    <property type="entry name" value="P-loop containing nucleotide triphosphate hydrolases"/>
    <property type="match status" value="2"/>
</dbReference>
<dbReference type="Pfam" id="PF00271">
    <property type="entry name" value="Helicase_C"/>
    <property type="match status" value="1"/>
</dbReference>
<dbReference type="EMBL" id="JARJCN010000050">
    <property type="protein sequence ID" value="KAJ7081405.1"/>
    <property type="molecule type" value="Genomic_DNA"/>
</dbReference>
<evidence type="ECO:0000256" key="7">
    <source>
        <dbReference type="ARBA" id="ARBA00034808"/>
    </source>
</evidence>
<evidence type="ECO:0000259" key="10">
    <source>
        <dbReference type="PROSITE" id="PS51194"/>
    </source>
</evidence>
<keyword evidence="4" id="KW-0238">DNA-binding</keyword>
<dbReference type="EC" id="5.6.2.4" evidence="7"/>
<feature type="domain" description="Helicase C-terminal" evidence="10">
    <location>
        <begin position="191"/>
        <end position="351"/>
    </location>
</feature>
<evidence type="ECO:0000256" key="5">
    <source>
        <dbReference type="ARBA" id="ARBA00023235"/>
    </source>
</evidence>
<keyword evidence="12" id="KW-1185">Reference proteome</keyword>
<dbReference type="InterPro" id="IPR011545">
    <property type="entry name" value="DEAD/DEAH_box_helicase_dom"/>
</dbReference>
<gene>
    <name evidence="11" type="ORF">B0H15DRAFT_786508</name>
</gene>
<feature type="domain" description="Helicase ATP-binding" evidence="9">
    <location>
        <begin position="1"/>
        <end position="152"/>
    </location>
</feature>
<organism evidence="11 12">
    <name type="scientific">Mycena belliarum</name>
    <dbReference type="NCBI Taxonomy" id="1033014"/>
    <lineage>
        <taxon>Eukaryota</taxon>
        <taxon>Fungi</taxon>
        <taxon>Dikarya</taxon>
        <taxon>Basidiomycota</taxon>
        <taxon>Agaricomycotina</taxon>
        <taxon>Agaricomycetes</taxon>
        <taxon>Agaricomycetidae</taxon>
        <taxon>Agaricales</taxon>
        <taxon>Marasmiineae</taxon>
        <taxon>Mycenaceae</taxon>
        <taxon>Mycena</taxon>
    </lineage>
</organism>
<evidence type="ECO:0000313" key="12">
    <source>
        <dbReference type="Proteomes" id="UP001222325"/>
    </source>
</evidence>
<dbReference type="GO" id="GO:0003677">
    <property type="term" value="F:DNA binding"/>
    <property type="evidence" value="ECO:0007669"/>
    <property type="project" value="UniProtKB-KW"/>
</dbReference>
<comment type="catalytic activity">
    <reaction evidence="6">
        <text>Couples ATP hydrolysis with the unwinding of duplex DNA by translocating in the 3'-5' direction.</text>
        <dbReference type="EC" id="5.6.2.4"/>
    </reaction>
</comment>
<dbReference type="SUPFAM" id="SSF52540">
    <property type="entry name" value="P-loop containing nucleoside triphosphate hydrolases"/>
    <property type="match status" value="1"/>
</dbReference>
<reference evidence="11" key="1">
    <citation type="submission" date="2023-03" db="EMBL/GenBank/DDBJ databases">
        <title>Massive genome expansion in bonnet fungi (Mycena s.s.) driven by repeated elements and novel gene families across ecological guilds.</title>
        <authorList>
            <consortium name="Lawrence Berkeley National Laboratory"/>
            <person name="Harder C.B."/>
            <person name="Miyauchi S."/>
            <person name="Viragh M."/>
            <person name="Kuo A."/>
            <person name="Thoen E."/>
            <person name="Andreopoulos B."/>
            <person name="Lu D."/>
            <person name="Skrede I."/>
            <person name="Drula E."/>
            <person name="Henrissat B."/>
            <person name="Morin E."/>
            <person name="Kohler A."/>
            <person name="Barry K."/>
            <person name="LaButti K."/>
            <person name="Morin E."/>
            <person name="Salamov A."/>
            <person name="Lipzen A."/>
            <person name="Mereny Z."/>
            <person name="Hegedus B."/>
            <person name="Baldrian P."/>
            <person name="Stursova M."/>
            <person name="Weitz H."/>
            <person name="Taylor A."/>
            <person name="Grigoriev I.V."/>
            <person name="Nagy L.G."/>
            <person name="Martin F."/>
            <person name="Kauserud H."/>
        </authorList>
    </citation>
    <scope>NUCLEOTIDE SEQUENCE</scope>
    <source>
        <strain evidence="11">CBHHK173m</strain>
    </source>
</reference>
<feature type="region of interest" description="Disordered" evidence="8">
    <location>
        <begin position="602"/>
        <end position="636"/>
    </location>
</feature>
<dbReference type="AlphaFoldDB" id="A0AAD6XN45"/>
<name>A0AAD6XN45_9AGAR</name>
<dbReference type="PROSITE" id="PS51194">
    <property type="entry name" value="HELICASE_CTER"/>
    <property type="match status" value="1"/>
</dbReference>
<dbReference type="PANTHER" id="PTHR13710">
    <property type="entry name" value="DNA HELICASE RECQ FAMILY MEMBER"/>
    <property type="match status" value="1"/>
</dbReference>
<dbReference type="Proteomes" id="UP001222325">
    <property type="component" value="Unassembled WGS sequence"/>
</dbReference>
<feature type="region of interest" description="Disordered" evidence="8">
    <location>
        <begin position="562"/>
        <end position="586"/>
    </location>
</feature>
<dbReference type="GO" id="GO:0005694">
    <property type="term" value="C:chromosome"/>
    <property type="evidence" value="ECO:0007669"/>
    <property type="project" value="TreeGrafter"/>
</dbReference>
<keyword evidence="11" id="KW-0378">Hydrolase</keyword>
<dbReference type="InterPro" id="IPR014001">
    <property type="entry name" value="Helicase_ATP-bd"/>
</dbReference>
<evidence type="ECO:0000256" key="6">
    <source>
        <dbReference type="ARBA" id="ARBA00034617"/>
    </source>
</evidence>
<protein>
    <recommendedName>
        <fullName evidence="7">DNA 3'-5' helicase</fullName>
        <ecNumber evidence="7">5.6.2.4</ecNumber>
    </recommendedName>
</protein>
<dbReference type="GO" id="GO:0000724">
    <property type="term" value="P:double-strand break repair via homologous recombination"/>
    <property type="evidence" value="ECO:0007669"/>
    <property type="project" value="TreeGrafter"/>
</dbReference>
<sequence>MAREGTMTIVVSPTNFLQQDMSSSIQKKGITSMAINSETLTAAALASPKRDLWAEAKTGACRLILIGPETMNSAAYQDFIANKNVRSRLGQFTVDELHAADEWGVEFRKDFQDISTMRARLPEHTVFVGLSATVEPGRQFQSCVNLMGFQPDFHLHKGDCERHNVAMFIRPIKYTTSGLVFYDLDWVIPADVRRACDVPKRLIFVQTIEQGHRVVVYLRTLLPPHLRKDGVRLIRHHHSLACPDCKAEGMDSLYKVGEDRDALIHVATDVLTVGVDIPGLTDVLLYGPISSLSVAEQRAGRAVRERWLSGHAYVYVSKADMAAALEYINSDAGKKDARKNTTVAAPIQSIAKPGNRTCTSLLLVFAAHTRNRCITRQRNIIYDNPGKDKDCGRCSSCIGDTVPGPRAVDSTAPDASAAVDFPDLDVEKVPGYMKPTAKDLKEVAEKLEKSARLMRWSQARTPDALLIGGRVFLPPDIVSDITREFTMLMSEHVFRQRLCRWKHAEVYGTPLWNIMERLLSDLRSVLISRHEEVLEKQRGARVHKYIVTHGLKGITKIRLKVPPTTASPSRDALSATVSNNATAPAPKTPLEVINAEINPDHFYGGLPQKGKSRGSKHRLEELDPEPPSTPAAKRHKSGVSVTASCYLIMLMDYLGKGEYQSRKHEK</sequence>
<dbReference type="InterPro" id="IPR001650">
    <property type="entry name" value="Helicase_C-like"/>
</dbReference>
<comment type="caution">
    <text evidence="11">The sequence shown here is derived from an EMBL/GenBank/DDBJ whole genome shotgun (WGS) entry which is preliminary data.</text>
</comment>
<evidence type="ECO:0000256" key="8">
    <source>
        <dbReference type="SAM" id="MobiDB-lite"/>
    </source>
</evidence>
<comment type="similarity">
    <text evidence="1">Belongs to the helicase family. RecQ subfamily.</text>
</comment>
<evidence type="ECO:0000256" key="4">
    <source>
        <dbReference type="ARBA" id="ARBA00023125"/>
    </source>
</evidence>
<accession>A0AAD6XN45</accession>
<dbReference type="GO" id="GO:0009378">
    <property type="term" value="F:four-way junction helicase activity"/>
    <property type="evidence" value="ECO:0007669"/>
    <property type="project" value="TreeGrafter"/>
</dbReference>
<evidence type="ECO:0000256" key="2">
    <source>
        <dbReference type="ARBA" id="ARBA00022741"/>
    </source>
</evidence>
<dbReference type="PROSITE" id="PS51192">
    <property type="entry name" value="HELICASE_ATP_BIND_1"/>
    <property type="match status" value="1"/>
</dbReference>
<evidence type="ECO:0000313" key="11">
    <source>
        <dbReference type="EMBL" id="KAJ7081405.1"/>
    </source>
</evidence>
<dbReference type="GO" id="GO:0043138">
    <property type="term" value="F:3'-5' DNA helicase activity"/>
    <property type="evidence" value="ECO:0007669"/>
    <property type="project" value="UniProtKB-EC"/>
</dbReference>
<keyword evidence="2" id="KW-0547">Nucleotide-binding</keyword>
<dbReference type="GO" id="GO:0005737">
    <property type="term" value="C:cytoplasm"/>
    <property type="evidence" value="ECO:0007669"/>
    <property type="project" value="TreeGrafter"/>
</dbReference>
<dbReference type="SMART" id="SM00490">
    <property type="entry name" value="HELICc"/>
    <property type="match status" value="1"/>
</dbReference>
<evidence type="ECO:0000256" key="3">
    <source>
        <dbReference type="ARBA" id="ARBA00022840"/>
    </source>
</evidence>
<dbReference type="Pfam" id="PF00270">
    <property type="entry name" value="DEAD"/>
    <property type="match status" value="1"/>
</dbReference>